<feature type="transmembrane region" description="Helical" evidence="1">
    <location>
        <begin position="75"/>
        <end position="97"/>
    </location>
</feature>
<dbReference type="HOGENOM" id="CLU_121334_2_0_5"/>
<organism evidence="2 3">
    <name type="scientific">Rhodopseudomonas palustris (strain DX-1)</name>
    <dbReference type="NCBI Taxonomy" id="652103"/>
    <lineage>
        <taxon>Bacteria</taxon>
        <taxon>Pseudomonadati</taxon>
        <taxon>Pseudomonadota</taxon>
        <taxon>Alphaproteobacteria</taxon>
        <taxon>Hyphomicrobiales</taxon>
        <taxon>Nitrobacteraceae</taxon>
        <taxon>Rhodopseudomonas</taxon>
    </lineage>
</organism>
<dbReference type="Proteomes" id="UP000001402">
    <property type="component" value="Chromosome"/>
</dbReference>
<dbReference type="OrthoDB" id="4427992at2"/>
<dbReference type="Pfam" id="PF03334">
    <property type="entry name" value="PhaG_MnhG_YufB"/>
    <property type="match status" value="1"/>
</dbReference>
<reference evidence="2" key="1">
    <citation type="submission" date="2010-12" db="EMBL/GenBank/DDBJ databases">
        <title>Complete sequence of Rhodopseudomonas palustris DX-1.</title>
        <authorList>
            <consortium name="US DOE Joint Genome Institute"/>
            <person name="Lucas S."/>
            <person name="Copeland A."/>
            <person name="Lapidus A."/>
            <person name="Cheng J.-F."/>
            <person name="Goodwin L."/>
            <person name="Pitluck S."/>
            <person name="Misra M."/>
            <person name="Chertkov O."/>
            <person name="Detter J.C."/>
            <person name="Han C."/>
            <person name="Tapia R."/>
            <person name="Land M."/>
            <person name="Hauser L."/>
            <person name="Kyrpides N."/>
            <person name="Ivanova N."/>
            <person name="Ovchinnikova G."/>
            <person name="Logan B."/>
            <person name="Oda Y."/>
            <person name="Harwood C."/>
            <person name="Woyke T."/>
        </authorList>
    </citation>
    <scope>NUCLEOTIDE SEQUENCE [LARGE SCALE GENOMIC DNA]</scope>
    <source>
        <strain evidence="2">DX-1</strain>
    </source>
</reference>
<keyword evidence="1" id="KW-0472">Membrane</keyword>
<keyword evidence="1" id="KW-0812">Transmembrane</keyword>
<dbReference type="KEGG" id="rpx:Rpdx1_3202"/>
<dbReference type="PANTHER" id="PTHR34703">
    <property type="entry name" value="ANTIPORTER SUBUNIT MNHG2-RELATED"/>
    <property type="match status" value="1"/>
</dbReference>
<gene>
    <name evidence="2" type="ordered locus">Rpdx1_3202</name>
</gene>
<dbReference type="eggNOG" id="COG1320">
    <property type="taxonomic scope" value="Bacteria"/>
</dbReference>
<dbReference type="EMBL" id="CP002418">
    <property type="protein sequence ID" value="ADU44781.1"/>
    <property type="molecule type" value="Genomic_DNA"/>
</dbReference>
<name>E6VNQ3_RHOPX</name>
<dbReference type="GO" id="GO:0015385">
    <property type="term" value="F:sodium:proton antiporter activity"/>
    <property type="evidence" value="ECO:0007669"/>
    <property type="project" value="TreeGrafter"/>
</dbReference>
<feature type="transmembrane region" description="Helical" evidence="1">
    <location>
        <begin position="13"/>
        <end position="34"/>
    </location>
</feature>
<dbReference type="InterPro" id="IPR005133">
    <property type="entry name" value="PhaG_MnhG_YufB"/>
</dbReference>
<evidence type="ECO:0000313" key="2">
    <source>
        <dbReference type="EMBL" id="ADU44781.1"/>
    </source>
</evidence>
<sequence length="107" mass="11345">MSWSVDIALALDAATVALLAAGVVFFVAGTIGLLRFPDVHSRLHALTKADNLGLGFITIALLLQAPDAWKAVKMLVVWLLTMLAAATVAQLVARSALVARSPRDRQP</sequence>
<dbReference type="BioCyc" id="RPAL652103:RPDX1_RS15790-MONOMER"/>
<dbReference type="AlphaFoldDB" id="E6VNQ3"/>
<keyword evidence="1" id="KW-1133">Transmembrane helix</keyword>
<evidence type="ECO:0000313" key="3">
    <source>
        <dbReference type="Proteomes" id="UP000001402"/>
    </source>
</evidence>
<dbReference type="STRING" id="652103.Rpdx1_3202"/>
<evidence type="ECO:0000256" key="1">
    <source>
        <dbReference type="SAM" id="Phobius"/>
    </source>
</evidence>
<dbReference type="PANTHER" id="PTHR34703:SF1">
    <property type="entry name" value="ANTIPORTER SUBUNIT MNHG2-RELATED"/>
    <property type="match status" value="1"/>
</dbReference>
<accession>E6VNQ3</accession>
<proteinExistence type="predicted"/>
<feature type="transmembrane region" description="Helical" evidence="1">
    <location>
        <begin position="46"/>
        <end position="63"/>
    </location>
</feature>
<protein>
    <submittedName>
        <fullName evidence="2">Na+/H+ antiporter subunit</fullName>
    </submittedName>
</protein>